<feature type="binding site" evidence="3">
    <location>
        <position position="260"/>
    </location>
    <ligand>
        <name>Zn(2+)</name>
        <dbReference type="ChEBI" id="CHEBI:29105"/>
    </ligand>
</feature>
<dbReference type="GO" id="GO:0046872">
    <property type="term" value="F:metal ion binding"/>
    <property type="evidence" value="ECO:0007669"/>
    <property type="project" value="UniProtKB-KW"/>
</dbReference>
<keyword evidence="7" id="KW-1185">Reference proteome</keyword>
<dbReference type="PROSITE" id="PS51721">
    <property type="entry name" value="G_CP"/>
    <property type="match status" value="1"/>
</dbReference>
<evidence type="ECO:0000256" key="2">
    <source>
        <dbReference type="ARBA" id="ARBA00023134"/>
    </source>
</evidence>
<dbReference type="NCBIfam" id="TIGR00157">
    <property type="entry name" value="ribosome small subunit-dependent GTPase A"/>
    <property type="match status" value="1"/>
</dbReference>
<dbReference type="AlphaFoldDB" id="A0A095Z7Q7"/>
<comment type="function">
    <text evidence="3">One of several proteins that assist in the late maturation steps of the functional core of the 30S ribosomal subunit. Helps release RbfA from mature subunits. May play a role in the assembly of ribosomal proteins into the subunit. Circularly permuted GTPase that catalyzes slow GTP hydrolysis, GTPase activity is stimulated by the 30S ribosomal subunit.</text>
</comment>
<accession>A0A095Z7Q7</accession>
<keyword evidence="3" id="KW-0963">Cytoplasm</keyword>
<dbReference type="InterPro" id="IPR012340">
    <property type="entry name" value="NA-bd_OB-fold"/>
</dbReference>
<feature type="binding site" evidence="3">
    <location>
        <position position="258"/>
    </location>
    <ligand>
        <name>Zn(2+)</name>
        <dbReference type="ChEBI" id="CHEBI:29105"/>
    </ligand>
</feature>
<evidence type="ECO:0000259" key="4">
    <source>
        <dbReference type="PROSITE" id="PS50936"/>
    </source>
</evidence>
<keyword evidence="3" id="KW-0378">Hydrolase</keyword>
<gene>
    <name evidence="3" type="primary">rsgA</name>
    <name evidence="6" type="ORF">HMPREF2130_07265</name>
</gene>
<dbReference type="GO" id="GO:0042274">
    <property type="term" value="P:ribosomal small subunit biogenesis"/>
    <property type="evidence" value="ECO:0007669"/>
    <property type="project" value="UniProtKB-UniRule"/>
</dbReference>
<dbReference type="Gene3D" id="2.40.50.140">
    <property type="entry name" value="Nucleic acid-binding proteins"/>
    <property type="match status" value="1"/>
</dbReference>
<name>A0A095Z7Q7_9BURK</name>
<dbReference type="eggNOG" id="COG1162">
    <property type="taxonomic scope" value="Bacteria"/>
</dbReference>
<dbReference type="EC" id="3.6.1.-" evidence="3"/>
<dbReference type="InterPro" id="IPR010914">
    <property type="entry name" value="RsgA_GTPase_dom"/>
</dbReference>
<dbReference type="EMBL" id="JRNI01000027">
    <property type="protein sequence ID" value="KGF30356.1"/>
    <property type="molecule type" value="Genomic_DNA"/>
</dbReference>
<dbReference type="PANTHER" id="PTHR32120">
    <property type="entry name" value="SMALL RIBOSOMAL SUBUNIT BIOGENESIS GTPASE RSGA"/>
    <property type="match status" value="1"/>
</dbReference>
<dbReference type="SUPFAM" id="SSF50249">
    <property type="entry name" value="Nucleic acid-binding proteins"/>
    <property type="match status" value="1"/>
</dbReference>
<dbReference type="InterPro" id="IPR027417">
    <property type="entry name" value="P-loop_NTPase"/>
</dbReference>
<comment type="subunit">
    <text evidence="3">Monomer. Associates with 30S ribosomal subunit, binds 16S rRNA.</text>
</comment>
<feature type="domain" description="CP-type G" evidence="5">
    <location>
        <begin position="65"/>
        <end position="229"/>
    </location>
</feature>
<evidence type="ECO:0000256" key="3">
    <source>
        <dbReference type="HAMAP-Rule" id="MF_01820"/>
    </source>
</evidence>
<dbReference type="InterPro" id="IPR030378">
    <property type="entry name" value="G_CP_dom"/>
</dbReference>
<dbReference type="GO" id="GO:0005737">
    <property type="term" value="C:cytoplasm"/>
    <property type="evidence" value="ECO:0007669"/>
    <property type="project" value="UniProtKB-SubCell"/>
</dbReference>
<proteinExistence type="inferred from homology"/>
<keyword evidence="3" id="KW-0694">RNA-binding</keyword>
<dbReference type="GO" id="GO:0019843">
    <property type="term" value="F:rRNA binding"/>
    <property type="evidence" value="ECO:0007669"/>
    <property type="project" value="UniProtKB-KW"/>
</dbReference>
<evidence type="ECO:0000259" key="5">
    <source>
        <dbReference type="PROSITE" id="PS51721"/>
    </source>
</evidence>
<sequence>MMQGRIISAHGRHYVARVEDQLWHCYTRGKRAGICVGDYVTISAQGQNEARIETVHERRNLLYRSDEMRSKQFAANVDVLLFITAVEPRFSEDLLGRALTAAWNETLKPYIILNKIDIASGLAEARARLQLYHQLGVEIIECTITDSEDLSAKLLPLIKGQTALLLGQSAMGKSSILNVLAPEAKAHTQAHSQALGTGRHTTTKTELYDIYNDGELVASLIDSPGFQNFGLLHLSDEQIIKGFPEFNEALKQCRFYNCRHLQEPGCGVIAALEQGQIQPERYQLYQRIIAENEAAKRW</sequence>
<keyword evidence="3" id="KW-0862">Zinc</keyword>
<dbReference type="Gene3D" id="3.40.50.300">
    <property type="entry name" value="P-loop containing nucleotide triphosphate hydrolases"/>
    <property type="match status" value="1"/>
</dbReference>
<dbReference type="GO" id="GO:0003924">
    <property type="term" value="F:GTPase activity"/>
    <property type="evidence" value="ECO:0007669"/>
    <property type="project" value="UniProtKB-UniRule"/>
</dbReference>
<protein>
    <recommendedName>
        <fullName evidence="3">Small ribosomal subunit biogenesis GTPase RsgA</fullName>
        <ecNumber evidence="3">3.6.1.-</ecNumber>
    </recommendedName>
</protein>
<keyword evidence="1 3" id="KW-0547">Nucleotide-binding</keyword>
<keyword evidence="3" id="KW-0699">rRNA-binding</keyword>
<dbReference type="GO" id="GO:0005525">
    <property type="term" value="F:GTP binding"/>
    <property type="evidence" value="ECO:0007669"/>
    <property type="project" value="UniProtKB-UniRule"/>
</dbReference>
<feature type="binding site" evidence="3">
    <location>
        <begin position="167"/>
        <end position="175"/>
    </location>
    <ligand>
        <name>GTP</name>
        <dbReference type="ChEBI" id="CHEBI:37565"/>
    </ligand>
</feature>
<reference evidence="6 7" key="1">
    <citation type="submission" date="2014-07" db="EMBL/GenBank/DDBJ databases">
        <authorList>
            <person name="McCorrison J."/>
            <person name="Sanka R."/>
            <person name="Torralba M."/>
            <person name="Gillis M."/>
            <person name="Haft D.H."/>
            <person name="Methe B."/>
            <person name="Sutton G."/>
            <person name="Nelson K.E."/>
        </authorList>
    </citation>
    <scope>NUCLEOTIDE SEQUENCE [LARGE SCALE GENOMIC DNA]</scope>
    <source>
        <strain evidence="6 7">DNF00040</strain>
    </source>
</reference>
<dbReference type="Proteomes" id="UP000029629">
    <property type="component" value="Unassembled WGS sequence"/>
</dbReference>
<dbReference type="InterPro" id="IPR004881">
    <property type="entry name" value="Ribosome_biogen_GTPase_RsgA"/>
</dbReference>
<feature type="binding site" evidence="3">
    <location>
        <position position="253"/>
    </location>
    <ligand>
        <name>Zn(2+)</name>
        <dbReference type="ChEBI" id="CHEBI:29105"/>
    </ligand>
</feature>
<evidence type="ECO:0000256" key="1">
    <source>
        <dbReference type="ARBA" id="ARBA00022741"/>
    </source>
</evidence>
<evidence type="ECO:0000313" key="7">
    <source>
        <dbReference type="Proteomes" id="UP000029629"/>
    </source>
</evidence>
<feature type="domain" description="EngC GTPase" evidence="4">
    <location>
        <begin position="75"/>
        <end position="227"/>
    </location>
</feature>
<feature type="binding site" evidence="3">
    <location>
        <begin position="114"/>
        <end position="117"/>
    </location>
    <ligand>
        <name>GTP</name>
        <dbReference type="ChEBI" id="CHEBI:37565"/>
    </ligand>
</feature>
<dbReference type="SUPFAM" id="SSF52540">
    <property type="entry name" value="P-loop containing nucleoside triphosphate hydrolases"/>
    <property type="match status" value="1"/>
</dbReference>
<keyword evidence="3" id="KW-0479">Metal-binding</keyword>
<dbReference type="Gene3D" id="1.10.40.50">
    <property type="entry name" value="Probable gtpase engc, domain 3"/>
    <property type="match status" value="1"/>
</dbReference>
<dbReference type="PROSITE" id="PS50936">
    <property type="entry name" value="ENGC_GTPASE"/>
    <property type="match status" value="1"/>
</dbReference>
<comment type="cofactor">
    <cofactor evidence="3">
        <name>Zn(2+)</name>
        <dbReference type="ChEBI" id="CHEBI:29105"/>
    </cofactor>
    <text evidence="3">Binds 1 zinc ion per subunit.</text>
</comment>
<dbReference type="Pfam" id="PF03193">
    <property type="entry name" value="RsgA_GTPase"/>
    <property type="match status" value="1"/>
</dbReference>
<comment type="subcellular location">
    <subcellularLocation>
        <location evidence="3">Cytoplasm</location>
    </subcellularLocation>
</comment>
<organism evidence="6 7">
    <name type="scientific">Oligella urethralis DNF00040</name>
    <dbReference type="NCBI Taxonomy" id="1401065"/>
    <lineage>
        <taxon>Bacteria</taxon>
        <taxon>Pseudomonadati</taxon>
        <taxon>Pseudomonadota</taxon>
        <taxon>Betaproteobacteria</taxon>
        <taxon>Burkholderiales</taxon>
        <taxon>Alcaligenaceae</taxon>
        <taxon>Oligella</taxon>
    </lineage>
</organism>
<keyword evidence="2 3" id="KW-0342">GTP-binding</keyword>
<dbReference type="PANTHER" id="PTHR32120:SF11">
    <property type="entry name" value="SMALL RIBOSOMAL SUBUNIT BIOGENESIS GTPASE RSGA 1, MITOCHONDRIAL-RELATED"/>
    <property type="match status" value="1"/>
</dbReference>
<comment type="similarity">
    <text evidence="3">Belongs to the TRAFAC class YlqF/YawG GTPase family. RsgA subfamily.</text>
</comment>
<keyword evidence="3" id="KW-0690">Ribosome biogenesis</keyword>
<feature type="binding site" evidence="3">
    <location>
        <position position="266"/>
    </location>
    <ligand>
        <name>Zn(2+)</name>
        <dbReference type="ChEBI" id="CHEBI:29105"/>
    </ligand>
</feature>
<comment type="caution">
    <text evidence="6">The sequence shown here is derived from an EMBL/GenBank/DDBJ whole genome shotgun (WGS) entry which is preliminary data.</text>
</comment>
<dbReference type="OrthoDB" id="9809485at2"/>
<dbReference type="HAMAP" id="MF_01820">
    <property type="entry name" value="GTPase_RsgA"/>
    <property type="match status" value="1"/>
</dbReference>
<dbReference type="CDD" id="cd01854">
    <property type="entry name" value="YjeQ_EngC"/>
    <property type="match status" value="1"/>
</dbReference>
<evidence type="ECO:0000313" key="6">
    <source>
        <dbReference type="EMBL" id="KGF30356.1"/>
    </source>
</evidence>
<dbReference type="RefSeq" id="WP_036559560.1">
    <property type="nucleotide sequence ID" value="NZ_JRNI01000027.1"/>
</dbReference>